<name>E5B1N0_ERWAM</name>
<accession>E5B1N0</accession>
<dbReference type="Gene3D" id="3.10.450.50">
    <property type="match status" value="1"/>
</dbReference>
<feature type="domain" description="DUF3828" evidence="2">
    <location>
        <begin position="29"/>
        <end position="147"/>
    </location>
</feature>
<feature type="chain" id="PRO_5003195421" evidence="1">
    <location>
        <begin position="22"/>
        <end position="148"/>
    </location>
</feature>
<proteinExistence type="predicted"/>
<reference evidence="3" key="1">
    <citation type="journal article" date="2011" name="J. Bacteriol.">
        <title>Genome Sequence of an Erwinia amylovora Strain with Pathogenicity Restricted to Rubus Plants.</title>
        <authorList>
            <person name="Powney R."/>
            <person name="Smits T.H."/>
            <person name="Sawbridge T."/>
            <person name="Frey B."/>
            <person name="Blom J."/>
            <person name="Frey J.E."/>
            <person name="Plummer K.M."/>
            <person name="Beer S.V."/>
            <person name="Luck J."/>
            <person name="Duffy B."/>
            <person name="Rodoni B."/>
        </authorList>
    </citation>
    <scope>NUCLEOTIDE SEQUENCE</scope>
    <source>
        <strain evidence="3">ATCC BAA-2158</strain>
    </source>
</reference>
<evidence type="ECO:0000259" key="2">
    <source>
        <dbReference type="Pfam" id="PF12883"/>
    </source>
</evidence>
<feature type="signal peptide" evidence="1">
    <location>
        <begin position="1"/>
        <end position="21"/>
    </location>
</feature>
<dbReference type="EMBL" id="FR719186">
    <property type="protein sequence ID" value="CBX79381.1"/>
    <property type="molecule type" value="Genomic_DNA"/>
</dbReference>
<organism evidence="3">
    <name type="scientific">Erwinia amylovora ATCC BAA-2158</name>
    <dbReference type="NCBI Taxonomy" id="889211"/>
    <lineage>
        <taxon>Bacteria</taxon>
        <taxon>Pseudomonadati</taxon>
        <taxon>Pseudomonadota</taxon>
        <taxon>Gammaproteobacteria</taxon>
        <taxon>Enterobacterales</taxon>
        <taxon>Erwiniaceae</taxon>
        <taxon>Erwinia</taxon>
    </lineage>
</organism>
<evidence type="ECO:0000256" key="1">
    <source>
        <dbReference type="SAM" id="SignalP"/>
    </source>
</evidence>
<dbReference type="AlphaFoldDB" id="E5B1N0"/>
<gene>
    <name evidence="3" type="ORF">EAIL5_0561</name>
</gene>
<evidence type="ECO:0000313" key="3">
    <source>
        <dbReference type="EMBL" id="CBX79381.1"/>
    </source>
</evidence>
<dbReference type="InterPro" id="IPR024289">
    <property type="entry name" value="DUF3828"/>
</dbReference>
<sequence length="148" mass="16756">MKIISLLTAFLFITSLGSVNAADVNCASPEKTTSDFYHWYLQELNQNKYPLTSSAANDKDRLKKWVSPELLNKLGGLLSENDLDAEYFTDAQDIFDDWVNDISTHQVEQTEHKAEVKLQLGAGEIKKTYDISLDDNHGCWKMNHVASE</sequence>
<keyword evidence="1" id="KW-0732">Signal</keyword>
<protein>
    <submittedName>
        <fullName evidence="3">Putative periplasmic protein</fullName>
    </submittedName>
</protein>
<dbReference type="Pfam" id="PF12883">
    <property type="entry name" value="DUF3828"/>
    <property type="match status" value="1"/>
</dbReference>